<protein>
    <submittedName>
        <fullName evidence="1">Uncharacterized protein</fullName>
    </submittedName>
</protein>
<gene>
    <name evidence="1" type="ORF">GCM10023213_02580</name>
</gene>
<reference evidence="2" key="1">
    <citation type="journal article" date="2019" name="Int. J. Syst. Evol. Microbiol.">
        <title>The Global Catalogue of Microorganisms (GCM) 10K type strain sequencing project: providing services to taxonomists for standard genome sequencing and annotation.</title>
        <authorList>
            <consortium name="The Broad Institute Genomics Platform"/>
            <consortium name="The Broad Institute Genome Sequencing Center for Infectious Disease"/>
            <person name="Wu L."/>
            <person name="Ma J."/>
        </authorList>
    </citation>
    <scope>NUCLEOTIDE SEQUENCE [LARGE SCALE GENOMIC DNA]</scope>
    <source>
        <strain evidence="2">JCM 18053</strain>
    </source>
</reference>
<keyword evidence="2" id="KW-1185">Reference proteome</keyword>
<dbReference type="Proteomes" id="UP001499852">
    <property type="component" value="Unassembled WGS sequence"/>
</dbReference>
<comment type="caution">
    <text evidence="1">The sequence shown here is derived from an EMBL/GenBank/DDBJ whole genome shotgun (WGS) entry which is preliminary data.</text>
</comment>
<accession>A0ABP9NTF9</accession>
<evidence type="ECO:0000313" key="2">
    <source>
        <dbReference type="Proteomes" id="UP001499852"/>
    </source>
</evidence>
<evidence type="ECO:0000313" key="1">
    <source>
        <dbReference type="EMBL" id="GAA5133213.1"/>
    </source>
</evidence>
<sequence length="95" mass="10675">MRTLLFTVGRLEFVGSRKFMIAGRNCRDELRRGDRLCVHNPADKGSEVVFCVEEITLYNRTVEAVDHGHTAGLFFPIELANKVCLGDELCGFSEP</sequence>
<dbReference type="RefSeq" id="WP_345734559.1">
    <property type="nucleotide sequence ID" value="NZ_BAABIA010000001.1"/>
</dbReference>
<proteinExistence type="predicted"/>
<dbReference type="EMBL" id="BAABIA010000001">
    <property type="protein sequence ID" value="GAA5133213.1"/>
    <property type="molecule type" value="Genomic_DNA"/>
</dbReference>
<organism evidence="1 2">
    <name type="scientific">Prosthecobacter algae</name>
    <dbReference type="NCBI Taxonomy" id="1144682"/>
    <lineage>
        <taxon>Bacteria</taxon>
        <taxon>Pseudomonadati</taxon>
        <taxon>Verrucomicrobiota</taxon>
        <taxon>Verrucomicrobiia</taxon>
        <taxon>Verrucomicrobiales</taxon>
        <taxon>Verrucomicrobiaceae</taxon>
        <taxon>Prosthecobacter</taxon>
    </lineage>
</organism>
<name>A0ABP9NTF9_9BACT</name>